<keyword evidence="2" id="KW-1185">Reference proteome</keyword>
<reference evidence="1" key="1">
    <citation type="submission" date="2023-03" db="EMBL/GenBank/DDBJ databases">
        <title>Massive genome expansion in bonnet fungi (Mycena s.s.) driven by repeated elements and novel gene families across ecological guilds.</title>
        <authorList>
            <consortium name="Lawrence Berkeley National Laboratory"/>
            <person name="Harder C.B."/>
            <person name="Miyauchi S."/>
            <person name="Viragh M."/>
            <person name="Kuo A."/>
            <person name="Thoen E."/>
            <person name="Andreopoulos B."/>
            <person name="Lu D."/>
            <person name="Skrede I."/>
            <person name="Drula E."/>
            <person name="Henrissat B."/>
            <person name="Morin E."/>
            <person name="Kohler A."/>
            <person name="Barry K."/>
            <person name="LaButti K."/>
            <person name="Morin E."/>
            <person name="Salamov A."/>
            <person name="Lipzen A."/>
            <person name="Mereny Z."/>
            <person name="Hegedus B."/>
            <person name="Baldrian P."/>
            <person name="Stursova M."/>
            <person name="Weitz H."/>
            <person name="Taylor A."/>
            <person name="Grigoriev I.V."/>
            <person name="Nagy L.G."/>
            <person name="Martin F."/>
            <person name="Kauserud H."/>
        </authorList>
    </citation>
    <scope>NUCLEOTIDE SEQUENCE</scope>
    <source>
        <strain evidence="1">CBHHK173m</strain>
    </source>
</reference>
<dbReference type="Proteomes" id="UP001222325">
    <property type="component" value="Unassembled WGS sequence"/>
</dbReference>
<organism evidence="1 2">
    <name type="scientific">Mycena belliarum</name>
    <dbReference type="NCBI Taxonomy" id="1033014"/>
    <lineage>
        <taxon>Eukaryota</taxon>
        <taxon>Fungi</taxon>
        <taxon>Dikarya</taxon>
        <taxon>Basidiomycota</taxon>
        <taxon>Agaricomycotina</taxon>
        <taxon>Agaricomycetes</taxon>
        <taxon>Agaricomycetidae</taxon>
        <taxon>Agaricales</taxon>
        <taxon>Marasmiineae</taxon>
        <taxon>Mycenaceae</taxon>
        <taxon>Mycena</taxon>
    </lineage>
</organism>
<protein>
    <submittedName>
        <fullName evidence="1">Uncharacterized protein</fullName>
    </submittedName>
</protein>
<dbReference type="EMBL" id="JARJCN010000075">
    <property type="protein sequence ID" value="KAJ7077177.1"/>
    <property type="molecule type" value="Genomic_DNA"/>
</dbReference>
<evidence type="ECO:0000313" key="2">
    <source>
        <dbReference type="Proteomes" id="UP001222325"/>
    </source>
</evidence>
<name>A0AAD6XNP2_9AGAR</name>
<sequence length="466" mass="50083">MLCYRPHLASEPLPDGSLMDSILSSRTLDVDPIQNNEIRDLEAFHQQGRRKFFLRGWDGLEPTGDIPYFAVSIPGASPWSPHSPPLGQPKPAVREGHELAPLPFPGSVFVPAFLCGVAAADICAPAESSPCYQTALERGLTIPCSCCQEACHGCYHRGKSLLPPGSAAKSAAATKLTLTPKPVASAKKPATKSAAVKAPTKLPSRLPLRLRLRPPRRQARRCAQESHRRHKATKAVKKAKHVFSRLVTKARIARRTRFGLVQPRLTTGNEELSLLMTGRGQTFDVTAAIDPAAGKRLSGSASCRPVVPLVHRTTQSDRVAALAQEAPGVGERGVQHIKAQLTAEEQVDILTNIQAASAHLDFAQPENAPPSSASTVQHAAAPAPAPLAKQKKVCLLPGVVLDVTPAPDPKRWLKKSERSNFGRSADGVARAGAVRRRGGTEVSANRHFLSQLWESSRETSGKNLNI</sequence>
<proteinExistence type="predicted"/>
<dbReference type="AlphaFoldDB" id="A0AAD6XNP2"/>
<gene>
    <name evidence="1" type="ORF">B0H15DRAFT_1004116</name>
</gene>
<accession>A0AAD6XNP2</accession>
<comment type="caution">
    <text evidence="1">The sequence shown here is derived from an EMBL/GenBank/DDBJ whole genome shotgun (WGS) entry which is preliminary data.</text>
</comment>
<evidence type="ECO:0000313" key="1">
    <source>
        <dbReference type="EMBL" id="KAJ7077177.1"/>
    </source>
</evidence>